<evidence type="ECO:0000256" key="7">
    <source>
        <dbReference type="SAM" id="Phobius"/>
    </source>
</evidence>
<organism evidence="10 11">
    <name type="scientific">Clostridium tepidiprofundi DSM 19306</name>
    <dbReference type="NCBI Taxonomy" id="1121338"/>
    <lineage>
        <taxon>Bacteria</taxon>
        <taxon>Bacillati</taxon>
        <taxon>Bacillota</taxon>
        <taxon>Clostridia</taxon>
        <taxon>Eubacteriales</taxon>
        <taxon>Clostridiaceae</taxon>
        <taxon>Clostridium</taxon>
    </lineage>
</organism>
<dbReference type="GO" id="GO:0004713">
    <property type="term" value="F:protein tyrosine kinase activity"/>
    <property type="evidence" value="ECO:0007669"/>
    <property type="project" value="TreeGrafter"/>
</dbReference>
<dbReference type="InterPro" id="IPR032807">
    <property type="entry name" value="GNVR"/>
</dbReference>
<keyword evidence="3" id="KW-1003">Cell membrane</keyword>
<sequence>MNEEMEIDLLEMGHIILKRKWIIIYVTLFSTMISALISFFVIKPVYESKVSIVIGKEEARIFYEDKYTNGDVTMYQKLVKTYAEIAQSNTVLQKTADNLDGYTMKDIRSFITVSPKANTEILEIKVKNNNRTDAMLIANELTRNFTVEANRVLPAGELNILDKAAIPDVPVSPNRKLNIAIAFLLGAMISIGIVFLLEYMDTKVRTEEEIEKYLDIPVLVSIPNQNGMVVWEK</sequence>
<evidence type="ECO:0000256" key="4">
    <source>
        <dbReference type="ARBA" id="ARBA00022692"/>
    </source>
</evidence>
<dbReference type="AlphaFoldDB" id="A0A151B463"/>
<keyword evidence="4 7" id="KW-0812">Transmembrane</keyword>
<dbReference type="PATRIC" id="fig|1121338.3.peg.1347"/>
<evidence type="ECO:0000256" key="5">
    <source>
        <dbReference type="ARBA" id="ARBA00022989"/>
    </source>
</evidence>
<dbReference type="STRING" id="1121338.CLTEP_13110"/>
<evidence type="ECO:0000259" key="8">
    <source>
        <dbReference type="Pfam" id="PF02706"/>
    </source>
</evidence>
<dbReference type="InterPro" id="IPR003856">
    <property type="entry name" value="LPS_length_determ_N"/>
</dbReference>
<evidence type="ECO:0000313" key="10">
    <source>
        <dbReference type="EMBL" id="KYH34714.1"/>
    </source>
</evidence>
<protein>
    <submittedName>
        <fullName evidence="10">Capsular polysaccharide type 8 biosynthesis protein cap8A</fullName>
    </submittedName>
</protein>
<keyword evidence="11" id="KW-1185">Reference proteome</keyword>
<comment type="caution">
    <text evidence="10">The sequence shown here is derived from an EMBL/GenBank/DDBJ whole genome shotgun (WGS) entry which is preliminary data.</text>
</comment>
<dbReference type="InterPro" id="IPR050445">
    <property type="entry name" value="Bact_polysacc_biosynth/exp"/>
</dbReference>
<evidence type="ECO:0000256" key="2">
    <source>
        <dbReference type="ARBA" id="ARBA00006683"/>
    </source>
</evidence>
<keyword evidence="6 7" id="KW-0472">Membrane</keyword>
<reference evidence="10 11" key="1">
    <citation type="submission" date="2016-02" db="EMBL/GenBank/DDBJ databases">
        <title>Genome sequence of Clostridium tepidiprofundi DSM 19306.</title>
        <authorList>
            <person name="Poehlein A."/>
            <person name="Daniel R."/>
        </authorList>
    </citation>
    <scope>NUCLEOTIDE SEQUENCE [LARGE SCALE GENOMIC DNA]</scope>
    <source>
        <strain evidence="10 11">DSM 19306</strain>
    </source>
</reference>
<dbReference type="EMBL" id="LTBA01000011">
    <property type="protein sequence ID" value="KYH34714.1"/>
    <property type="molecule type" value="Genomic_DNA"/>
</dbReference>
<evidence type="ECO:0000256" key="6">
    <source>
        <dbReference type="ARBA" id="ARBA00023136"/>
    </source>
</evidence>
<feature type="transmembrane region" description="Helical" evidence="7">
    <location>
        <begin position="177"/>
        <end position="197"/>
    </location>
</feature>
<name>A0A151B463_9CLOT</name>
<accession>A0A151B463</accession>
<dbReference type="GO" id="GO:0005886">
    <property type="term" value="C:plasma membrane"/>
    <property type="evidence" value="ECO:0007669"/>
    <property type="project" value="UniProtKB-SubCell"/>
</dbReference>
<dbReference type="PANTHER" id="PTHR32309:SF13">
    <property type="entry name" value="FERRIC ENTEROBACTIN TRANSPORT PROTEIN FEPE"/>
    <property type="match status" value="1"/>
</dbReference>
<evidence type="ECO:0000259" key="9">
    <source>
        <dbReference type="Pfam" id="PF13807"/>
    </source>
</evidence>
<comment type="similarity">
    <text evidence="2">Belongs to the CpsC/CapA family.</text>
</comment>
<dbReference type="Pfam" id="PF02706">
    <property type="entry name" value="Wzz"/>
    <property type="match status" value="1"/>
</dbReference>
<dbReference type="OrthoDB" id="2360475at2"/>
<feature type="domain" description="Tyrosine-protein kinase G-rich" evidence="9">
    <location>
        <begin position="125"/>
        <end position="196"/>
    </location>
</feature>
<dbReference type="Pfam" id="PF13807">
    <property type="entry name" value="GNVR"/>
    <property type="match status" value="1"/>
</dbReference>
<evidence type="ECO:0000313" key="11">
    <source>
        <dbReference type="Proteomes" id="UP000075531"/>
    </source>
</evidence>
<keyword evidence="5 7" id="KW-1133">Transmembrane helix</keyword>
<comment type="subcellular location">
    <subcellularLocation>
        <location evidence="1">Cell membrane</location>
        <topology evidence="1">Multi-pass membrane protein</topology>
    </subcellularLocation>
</comment>
<evidence type="ECO:0000256" key="1">
    <source>
        <dbReference type="ARBA" id="ARBA00004651"/>
    </source>
</evidence>
<feature type="transmembrane region" description="Helical" evidence="7">
    <location>
        <begin position="21"/>
        <end position="42"/>
    </location>
</feature>
<evidence type="ECO:0000256" key="3">
    <source>
        <dbReference type="ARBA" id="ARBA00022475"/>
    </source>
</evidence>
<gene>
    <name evidence="10" type="primary">cap8A_1</name>
    <name evidence="10" type="ORF">CLTEP_13110</name>
</gene>
<proteinExistence type="inferred from homology"/>
<dbReference type="Proteomes" id="UP000075531">
    <property type="component" value="Unassembled WGS sequence"/>
</dbReference>
<dbReference type="RefSeq" id="WP_066824287.1">
    <property type="nucleotide sequence ID" value="NZ_LTBA01000011.1"/>
</dbReference>
<feature type="domain" description="Polysaccharide chain length determinant N-terminal" evidence="8">
    <location>
        <begin position="6"/>
        <end position="99"/>
    </location>
</feature>
<dbReference type="PANTHER" id="PTHR32309">
    <property type="entry name" value="TYROSINE-PROTEIN KINASE"/>
    <property type="match status" value="1"/>
</dbReference>